<dbReference type="Proteomes" id="UP000005546">
    <property type="component" value="Unassembled WGS sequence"/>
</dbReference>
<evidence type="ECO:0000313" key="1">
    <source>
        <dbReference type="EMBL" id="EGG51926.1"/>
    </source>
</evidence>
<dbReference type="eggNOG" id="ENOG502ZSUC">
    <property type="taxonomic scope" value="Bacteria"/>
</dbReference>
<sequence length="109" mass="12456">MEVSTDFIESEKVGRQAVSGRIFLLRSVFSPKTFSLSRLYNGCRRQRKQATDGKVGTKTKEKQHTFSRILPVCMLFRYPIGGIFFDSRMKRAGGKLRSLQKNQSVFSVT</sequence>
<dbReference type="HOGENOM" id="CLU_2181369_0_0_10"/>
<comment type="caution">
    <text evidence="1">The sequence shown here is derived from an EMBL/GenBank/DDBJ whole genome shotgun (WGS) entry which is preliminary data.</text>
</comment>
<protein>
    <submittedName>
        <fullName evidence="1">Uncharacterized protein</fullName>
    </submittedName>
</protein>
<keyword evidence="2" id="KW-1185">Reference proteome</keyword>
<reference evidence="1 2" key="1">
    <citation type="submission" date="2011-02" db="EMBL/GenBank/DDBJ databases">
        <authorList>
            <person name="Weinstock G."/>
            <person name="Sodergren E."/>
            <person name="Clifton S."/>
            <person name="Fulton L."/>
            <person name="Fulton B."/>
            <person name="Courtney L."/>
            <person name="Fronick C."/>
            <person name="Harrison M."/>
            <person name="Strong C."/>
            <person name="Farmer C."/>
            <person name="Delahaunty K."/>
            <person name="Markovic C."/>
            <person name="Hall O."/>
            <person name="Minx P."/>
            <person name="Tomlinson C."/>
            <person name="Mitreva M."/>
            <person name="Hou S."/>
            <person name="Chen J."/>
            <person name="Wollam A."/>
            <person name="Pepin K.H."/>
            <person name="Johnson M."/>
            <person name="Bhonagiri V."/>
            <person name="Zhang X."/>
            <person name="Suruliraj S."/>
            <person name="Warren W."/>
            <person name="Chinwalla A."/>
            <person name="Mardis E.R."/>
            <person name="Wilson R.K."/>
        </authorList>
    </citation>
    <scope>NUCLEOTIDE SEQUENCE [LARGE SCALE GENOMIC DNA]</scope>
    <source>
        <strain evidence="1 2">YIT 11841</strain>
    </source>
</reference>
<dbReference type="STRING" id="762982.HMPREF9442_02603"/>
<accession>F3QWM1</accession>
<dbReference type="AlphaFoldDB" id="F3QWM1"/>
<organism evidence="1 2">
    <name type="scientific">Paraprevotella xylaniphila YIT 11841</name>
    <dbReference type="NCBI Taxonomy" id="762982"/>
    <lineage>
        <taxon>Bacteria</taxon>
        <taxon>Pseudomonadati</taxon>
        <taxon>Bacteroidota</taxon>
        <taxon>Bacteroidia</taxon>
        <taxon>Bacteroidales</taxon>
        <taxon>Prevotellaceae</taxon>
        <taxon>Paraprevotella</taxon>
    </lineage>
</organism>
<name>F3QWM1_9BACT</name>
<evidence type="ECO:0000313" key="2">
    <source>
        <dbReference type="Proteomes" id="UP000005546"/>
    </source>
</evidence>
<proteinExistence type="predicted"/>
<gene>
    <name evidence="1" type="ORF">HMPREF9442_02603</name>
</gene>
<dbReference type="EMBL" id="AFBR01000073">
    <property type="protein sequence ID" value="EGG51926.1"/>
    <property type="molecule type" value="Genomic_DNA"/>
</dbReference>